<name>A0A382MYZ6_9ZZZZ</name>
<dbReference type="AlphaFoldDB" id="A0A382MYZ6"/>
<keyword evidence="1" id="KW-0812">Transmembrane</keyword>
<accession>A0A382MYZ6</accession>
<keyword evidence="1" id="KW-1133">Transmembrane helix</keyword>
<proteinExistence type="predicted"/>
<protein>
    <recommendedName>
        <fullName evidence="3">Citrate transporter-like domain-containing protein</fullName>
    </recommendedName>
</protein>
<feature type="transmembrane region" description="Helical" evidence="1">
    <location>
        <begin position="138"/>
        <end position="156"/>
    </location>
</feature>
<dbReference type="EMBL" id="UINC01096436">
    <property type="protein sequence ID" value="SVC53315.1"/>
    <property type="molecule type" value="Genomic_DNA"/>
</dbReference>
<keyword evidence="1" id="KW-0472">Membrane</keyword>
<feature type="transmembrane region" description="Helical" evidence="1">
    <location>
        <begin position="5"/>
        <end position="22"/>
    </location>
</feature>
<dbReference type="Pfam" id="PF16980">
    <property type="entry name" value="CitMHS_2"/>
    <property type="match status" value="1"/>
</dbReference>
<organism evidence="2">
    <name type="scientific">marine metagenome</name>
    <dbReference type="NCBI Taxonomy" id="408172"/>
    <lineage>
        <taxon>unclassified sequences</taxon>
        <taxon>metagenomes</taxon>
        <taxon>ecological metagenomes</taxon>
    </lineage>
</organism>
<dbReference type="InterPro" id="IPR031566">
    <property type="entry name" value="CitMHS_2"/>
</dbReference>
<sequence length="211" mass="23465">VRDGLLILIAIISLMYTPMYRMEKDEHGHEVPAPGEEENNVRAANGFTWEPILEVAKLFIAIFICMIPALLILKAGVDGELKVVILAVQGETNIPDNMMYFWFTGVLSSFLDNAPTYVVFFNTAGGDPTSLMGPMAKTLLAISCGAVFMGANTYIGNAPNFMVKAIAEENGVKMPSFFGYMAWSVAILIPTFILVTLFFFWEESPVYYFWQ</sequence>
<reference evidence="2" key="1">
    <citation type="submission" date="2018-05" db="EMBL/GenBank/DDBJ databases">
        <authorList>
            <person name="Lanie J.A."/>
            <person name="Ng W.-L."/>
            <person name="Kazmierczak K.M."/>
            <person name="Andrzejewski T.M."/>
            <person name="Davidsen T.M."/>
            <person name="Wayne K.J."/>
            <person name="Tettelin H."/>
            <person name="Glass J.I."/>
            <person name="Rusch D."/>
            <person name="Podicherti R."/>
            <person name="Tsui H.-C.T."/>
            <person name="Winkler M.E."/>
        </authorList>
    </citation>
    <scope>NUCLEOTIDE SEQUENCE</scope>
</reference>
<evidence type="ECO:0000313" key="2">
    <source>
        <dbReference type="EMBL" id="SVC53315.1"/>
    </source>
</evidence>
<evidence type="ECO:0008006" key="3">
    <source>
        <dbReference type="Google" id="ProtNLM"/>
    </source>
</evidence>
<evidence type="ECO:0000256" key="1">
    <source>
        <dbReference type="SAM" id="Phobius"/>
    </source>
</evidence>
<feature type="transmembrane region" description="Helical" evidence="1">
    <location>
        <begin position="98"/>
        <end position="118"/>
    </location>
</feature>
<feature type="transmembrane region" description="Helical" evidence="1">
    <location>
        <begin position="58"/>
        <end position="77"/>
    </location>
</feature>
<gene>
    <name evidence="2" type="ORF">METZ01_LOCUS306169</name>
</gene>
<feature type="non-terminal residue" evidence="2">
    <location>
        <position position="1"/>
    </location>
</feature>
<feature type="transmembrane region" description="Helical" evidence="1">
    <location>
        <begin position="177"/>
        <end position="201"/>
    </location>
</feature>